<dbReference type="AlphaFoldDB" id="A0A1Y1HRK3"/>
<evidence type="ECO:0000256" key="1">
    <source>
        <dbReference type="SAM" id="MobiDB-lite"/>
    </source>
</evidence>
<gene>
    <name evidence="3" type="ORF">KFL_000260130</name>
</gene>
<reference evidence="3 4" key="1">
    <citation type="journal article" date="2014" name="Nat. Commun.">
        <title>Klebsormidium flaccidum genome reveals primary factors for plant terrestrial adaptation.</title>
        <authorList>
            <person name="Hori K."/>
            <person name="Maruyama F."/>
            <person name="Fujisawa T."/>
            <person name="Togashi T."/>
            <person name="Yamamoto N."/>
            <person name="Seo M."/>
            <person name="Sato S."/>
            <person name="Yamada T."/>
            <person name="Mori H."/>
            <person name="Tajima N."/>
            <person name="Moriyama T."/>
            <person name="Ikeuchi M."/>
            <person name="Watanabe M."/>
            <person name="Wada H."/>
            <person name="Kobayashi K."/>
            <person name="Saito M."/>
            <person name="Masuda T."/>
            <person name="Sasaki-Sekimoto Y."/>
            <person name="Mashiguchi K."/>
            <person name="Awai K."/>
            <person name="Shimojima M."/>
            <person name="Masuda S."/>
            <person name="Iwai M."/>
            <person name="Nobusawa T."/>
            <person name="Narise T."/>
            <person name="Kondo S."/>
            <person name="Saito H."/>
            <person name="Sato R."/>
            <person name="Murakawa M."/>
            <person name="Ihara Y."/>
            <person name="Oshima-Yamada Y."/>
            <person name="Ohtaka K."/>
            <person name="Satoh M."/>
            <person name="Sonobe K."/>
            <person name="Ishii M."/>
            <person name="Ohtani R."/>
            <person name="Kanamori-Sato M."/>
            <person name="Honoki R."/>
            <person name="Miyazaki D."/>
            <person name="Mochizuki H."/>
            <person name="Umetsu J."/>
            <person name="Higashi K."/>
            <person name="Shibata D."/>
            <person name="Kamiya Y."/>
            <person name="Sato N."/>
            <person name="Nakamura Y."/>
            <person name="Tabata S."/>
            <person name="Ida S."/>
            <person name="Kurokawa K."/>
            <person name="Ohta H."/>
        </authorList>
    </citation>
    <scope>NUCLEOTIDE SEQUENCE [LARGE SCALE GENOMIC DNA]</scope>
    <source>
        <strain evidence="3 4">NIES-2285</strain>
    </source>
</reference>
<feature type="transmembrane region" description="Helical" evidence="2">
    <location>
        <begin position="266"/>
        <end position="288"/>
    </location>
</feature>
<dbReference type="PANTHER" id="PTHR33372:SF5">
    <property type="entry name" value="PROTEIN CHLOROPLAST J-LIKE DOMAIN 1, CHLOROPLASTIC"/>
    <property type="match status" value="1"/>
</dbReference>
<dbReference type="OrthoDB" id="525159at2759"/>
<evidence type="ECO:0000313" key="4">
    <source>
        <dbReference type="Proteomes" id="UP000054558"/>
    </source>
</evidence>
<proteinExistence type="predicted"/>
<feature type="transmembrane region" description="Helical" evidence="2">
    <location>
        <begin position="239"/>
        <end position="260"/>
    </location>
</feature>
<keyword evidence="4" id="KW-1185">Reference proteome</keyword>
<dbReference type="Pfam" id="PF11833">
    <property type="entry name" value="CPP1-like"/>
    <property type="match status" value="1"/>
</dbReference>
<evidence type="ECO:0000313" key="3">
    <source>
        <dbReference type="EMBL" id="GAQ79197.1"/>
    </source>
</evidence>
<dbReference type="Proteomes" id="UP000054558">
    <property type="component" value="Unassembled WGS sequence"/>
</dbReference>
<evidence type="ECO:0000256" key="2">
    <source>
        <dbReference type="SAM" id="Phobius"/>
    </source>
</evidence>
<dbReference type="PANTHER" id="PTHR33372">
    <property type="match status" value="1"/>
</dbReference>
<name>A0A1Y1HRK3_KLENI</name>
<dbReference type="InterPro" id="IPR021788">
    <property type="entry name" value="CPP1-like"/>
</dbReference>
<dbReference type="EMBL" id="DF236975">
    <property type="protein sequence ID" value="GAQ79197.1"/>
    <property type="molecule type" value="Genomic_DNA"/>
</dbReference>
<sequence>MAAVARKLCRGDLLSSTTSQRLQCDPQRVTQLASPARSFFGDSKRALLPPTLGKQRSHRVSATRRGSVQCSVAGAAPGGAAEEEDPYAVLGVSRLASSDDIMSARRRRVKDAERRGDTAAQERLEKAYDSIMYGQLNKRASGIAFGNVEVSKDIKYADRQPLTPKWWPKKAPVDRKNTLINAAVAGILIISTAGMKYPNADKLPLVLVAMILRLYFKLGEFYPYEEEDREEKANARNQLLLRVLGLSFGTFGVAGLLSSLAASALAFPPAIVVNTVVVATVFYVVSFLR</sequence>
<accession>A0A1Y1HRK3</accession>
<protein>
    <submittedName>
        <fullName evidence="3">DnaJ domain containing protein</fullName>
    </submittedName>
</protein>
<keyword evidence="2" id="KW-0812">Transmembrane</keyword>
<organism evidence="3 4">
    <name type="scientific">Klebsormidium nitens</name>
    <name type="common">Green alga</name>
    <name type="synonym">Ulothrix nitens</name>
    <dbReference type="NCBI Taxonomy" id="105231"/>
    <lineage>
        <taxon>Eukaryota</taxon>
        <taxon>Viridiplantae</taxon>
        <taxon>Streptophyta</taxon>
        <taxon>Klebsormidiophyceae</taxon>
        <taxon>Klebsormidiales</taxon>
        <taxon>Klebsormidiaceae</taxon>
        <taxon>Klebsormidium</taxon>
    </lineage>
</organism>
<feature type="region of interest" description="Disordered" evidence="1">
    <location>
        <begin position="44"/>
        <end position="65"/>
    </location>
</feature>
<dbReference type="GO" id="GO:0031969">
    <property type="term" value="C:chloroplast membrane"/>
    <property type="evidence" value="ECO:0000318"/>
    <property type="project" value="GO_Central"/>
</dbReference>
<keyword evidence="2" id="KW-1133">Transmembrane helix</keyword>
<keyword evidence="2" id="KW-0472">Membrane</keyword>